<evidence type="ECO:0000313" key="2">
    <source>
        <dbReference type="Proteomes" id="UP000236161"/>
    </source>
</evidence>
<protein>
    <submittedName>
        <fullName evidence="1">Desiccation-related protein PCC13-62</fullName>
    </submittedName>
</protein>
<gene>
    <name evidence="1" type="ORF">AXF42_Ash015226</name>
</gene>
<name>A0A2I0AQN9_9ASPA</name>
<dbReference type="PANTHER" id="PTHR31694:SF12">
    <property type="entry name" value="DESICCATION-LIKE PROTEIN"/>
    <property type="match status" value="1"/>
</dbReference>
<evidence type="ECO:0000313" key="1">
    <source>
        <dbReference type="EMBL" id="PKA57848.1"/>
    </source>
</evidence>
<dbReference type="AlphaFoldDB" id="A0A2I0AQN9"/>
<keyword evidence="2" id="KW-1185">Reference proteome</keyword>
<proteinExistence type="predicted"/>
<dbReference type="PANTHER" id="PTHR31694">
    <property type="entry name" value="DESICCATION-LIKE PROTEIN"/>
    <property type="match status" value="1"/>
</dbReference>
<dbReference type="OrthoDB" id="1001765at2759"/>
<dbReference type="InterPro" id="IPR052965">
    <property type="entry name" value="Pigment-catalase-like"/>
</dbReference>
<dbReference type="Proteomes" id="UP000236161">
    <property type="component" value="Unassembled WGS sequence"/>
</dbReference>
<dbReference type="Pfam" id="PF13668">
    <property type="entry name" value="Ferritin_2"/>
    <property type="match status" value="1"/>
</dbReference>
<accession>A0A2I0AQN9</accession>
<sequence>MKMQMNQISFKPQNHLFSAPMANSVIAFLLIFIFSLPSISSSDLIHNAKTSNLSKSDIDLLEFPLNLEYLEAEFFLFGAFGFGLDKEAPSIAAGGPPPIGATKANLSSIIHGIVAQFAFQEVGHLRAIKKSVEGFPRPLLNLSSTNFAEIIDEAFDQKLEPPFDPYVNDLNYLITSYLFPYVGLTGYVGTNPKLKSAHAKRLVAGLLGVESAQDAVIRTLLYQRAWELVPPYNITVAEFTGKISVLRNELGGDSVKDEGIVVPAKEGAEGKIKGNVIAGDEYSMAYARSPEEILRIVYSSGSASKPGGLFPNGGGGEIAKSFLKKNT</sequence>
<organism evidence="1 2">
    <name type="scientific">Apostasia shenzhenica</name>
    <dbReference type="NCBI Taxonomy" id="1088818"/>
    <lineage>
        <taxon>Eukaryota</taxon>
        <taxon>Viridiplantae</taxon>
        <taxon>Streptophyta</taxon>
        <taxon>Embryophyta</taxon>
        <taxon>Tracheophyta</taxon>
        <taxon>Spermatophyta</taxon>
        <taxon>Magnoliopsida</taxon>
        <taxon>Liliopsida</taxon>
        <taxon>Asparagales</taxon>
        <taxon>Orchidaceae</taxon>
        <taxon>Apostasioideae</taxon>
        <taxon>Apostasia</taxon>
    </lineage>
</organism>
<reference evidence="1 2" key="1">
    <citation type="journal article" date="2017" name="Nature">
        <title>The Apostasia genome and the evolution of orchids.</title>
        <authorList>
            <person name="Zhang G.Q."/>
            <person name="Liu K.W."/>
            <person name="Li Z."/>
            <person name="Lohaus R."/>
            <person name="Hsiao Y.Y."/>
            <person name="Niu S.C."/>
            <person name="Wang J.Y."/>
            <person name="Lin Y.C."/>
            <person name="Xu Q."/>
            <person name="Chen L.J."/>
            <person name="Yoshida K."/>
            <person name="Fujiwara S."/>
            <person name="Wang Z.W."/>
            <person name="Zhang Y.Q."/>
            <person name="Mitsuda N."/>
            <person name="Wang M."/>
            <person name="Liu G.H."/>
            <person name="Pecoraro L."/>
            <person name="Huang H.X."/>
            <person name="Xiao X.J."/>
            <person name="Lin M."/>
            <person name="Wu X.Y."/>
            <person name="Wu W.L."/>
            <person name="Chen Y.Y."/>
            <person name="Chang S.B."/>
            <person name="Sakamoto S."/>
            <person name="Ohme-Takagi M."/>
            <person name="Yagi M."/>
            <person name="Zeng S.J."/>
            <person name="Shen C.Y."/>
            <person name="Yeh C.M."/>
            <person name="Luo Y.B."/>
            <person name="Tsai W.C."/>
            <person name="Van de Peer Y."/>
            <person name="Liu Z.J."/>
        </authorList>
    </citation>
    <scope>NUCLEOTIDE SEQUENCE [LARGE SCALE GENOMIC DNA]</scope>
    <source>
        <strain evidence="2">cv. Shenzhen</strain>
        <tissue evidence="1">Stem</tissue>
    </source>
</reference>
<dbReference type="EMBL" id="KZ451960">
    <property type="protein sequence ID" value="PKA57848.1"/>
    <property type="molecule type" value="Genomic_DNA"/>
</dbReference>
<dbReference type="STRING" id="1088818.A0A2I0AQN9"/>